<name>A0A975GAC5_9THEO</name>
<dbReference type="EMBL" id="CP060096">
    <property type="protein sequence ID" value="QSZ27248.1"/>
    <property type="molecule type" value="Genomic_DNA"/>
</dbReference>
<dbReference type="InterPro" id="IPR024264">
    <property type="entry name" value="DUF3786"/>
</dbReference>
<protein>
    <submittedName>
        <fullName evidence="2">DUF3786 domain-containing protein</fullName>
    </submittedName>
</protein>
<dbReference type="AlphaFoldDB" id="A0A975GAC5"/>
<accession>A0A975GAC5</accession>
<evidence type="ECO:0000259" key="1">
    <source>
        <dbReference type="Pfam" id="PF12654"/>
    </source>
</evidence>
<keyword evidence="3" id="KW-1185">Reference proteome</keyword>
<evidence type="ECO:0000313" key="2">
    <source>
        <dbReference type="EMBL" id="QSZ27248.1"/>
    </source>
</evidence>
<reference evidence="2" key="1">
    <citation type="submission" date="2020-08" db="EMBL/GenBank/DDBJ databases">
        <title>Genomic insights into the carbon and energy metabolism of the first obligate autotrophic acetogenic bacterium Aceticella autotrophica gen. nov., sp. nov.</title>
        <authorList>
            <person name="Toshchakov S.V."/>
            <person name="Elcheninov A.G."/>
            <person name="Kublanov I.V."/>
            <person name="Frolov E.N."/>
            <person name="Lebedinsky A.V."/>
        </authorList>
    </citation>
    <scope>NUCLEOTIDE SEQUENCE</scope>
    <source>
        <strain evidence="2">3443-3Ac</strain>
    </source>
</reference>
<sequence>MDRAAIDEKRKDKIPYEYNRELFKKCNPEEIYKRTGCKYNSDSNEFVVKLMGTKYIVKFPSGEILNQDYSEVNNYPLKTLILRYLINSKKVPATNKYITYRDVSGGNVYYNNFYGRCIFRLSRTFGNKLDKFKEALESLGAEKIDMGDAAYKFEFIDNVYLVFAIWSGDEEFSPSAQILFDGNISFYFTAEDLAFVGEIAIAKLKELSNK</sequence>
<dbReference type="RefSeq" id="WP_284679937.1">
    <property type="nucleotide sequence ID" value="NZ_CP060096.1"/>
</dbReference>
<proteinExistence type="predicted"/>
<dbReference type="KEGG" id="aaut:ACETAC_10515"/>
<dbReference type="Proteomes" id="UP000671913">
    <property type="component" value="Chromosome"/>
</dbReference>
<dbReference type="Pfam" id="PF12654">
    <property type="entry name" value="DUF3786"/>
    <property type="match status" value="1"/>
</dbReference>
<organism evidence="2 3">
    <name type="scientific">Aceticella autotrophica</name>
    <dbReference type="NCBI Taxonomy" id="2755338"/>
    <lineage>
        <taxon>Bacteria</taxon>
        <taxon>Bacillati</taxon>
        <taxon>Bacillota</taxon>
        <taxon>Clostridia</taxon>
        <taxon>Thermoanaerobacterales</taxon>
        <taxon>Thermoanaerobacteraceae</taxon>
        <taxon>Aceticella</taxon>
    </lineage>
</organism>
<evidence type="ECO:0000313" key="3">
    <source>
        <dbReference type="Proteomes" id="UP000671913"/>
    </source>
</evidence>
<gene>
    <name evidence="2" type="ORF">ACETAC_10515</name>
</gene>
<feature type="domain" description="DUF3786" evidence="1">
    <location>
        <begin position="27"/>
        <end position="201"/>
    </location>
</feature>